<evidence type="ECO:0000313" key="6">
    <source>
        <dbReference type="Proteomes" id="UP000544090"/>
    </source>
</evidence>
<dbReference type="CDD" id="cd06464">
    <property type="entry name" value="ACD_sHsps-like"/>
    <property type="match status" value="1"/>
</dbReference>
<evidence type="ECO:0000256" key="3">
    <source>
        <dbReference type="SAM" id="MobiDB-lite"/>
    </source>
</evidence>
<feature type="region of interest" description="Disordered" evidence="3">
    <location>
        <begin position="124"/>
        <end position="160"/>
    </location>
</feature>
<evidence type="ECO:0000256" key="2">
    <source>
        <dbReference type="RuleBase" id="RU003616"/>
    </source>
</evidence>
<dbReference type="SUPFAM" id="SSF49764">
    <property type="entry name" value="HSP20-like chaperones"/>
    <property type="match status" value="1"/>
</dbReference>
<dbReference type="Proteomes" id="UP000544090">
    <property type="component" value="Unassembled WGS sequence"/>
</dbReference>
<dbReference type="InterPro" id="IPR002068">
    <property type="entry name" value="A-crystallin/Hsp20_dom"/>
</dbReference>
<feature type="domain" description="SHSP" evidence="4">
    <location>
        <begin position="25"/>
        <end position="140"/>
    </location>
</feature>
<dbReference type="Pfam" id="PF00011">
    <property type="entry name" value="HSP20"/>
    <property type="match status" value="1"/>
</dbReference>
<dbReference type="PANTHER" id="PTHR11527">
    <property type="entry name" value="HEAT-SHOCK PROTEIN 20 FAMILY MEMBER"/>
    <property type="match status" value="1"/>
</dbReference>
<evidence type="ECO:0000256" key="1">
    <source>
        <dbReference type="PROSITE-ProRule" id="PRU00285"/>
    </source>
</evidence>
<dbReference type="EMBL" id="JAAZSQ010000005">
    <property type="protein sequence ID" value="NKX54487.1"/>
    <property type="molecule type" value="Genomic_DNA"/>
</dbReference>
<comment type="caution">
    <text evidence="5">The sequence shown here is derived from an EMBL/GenBank/DDBJ whole genome shotgun (WGS) entry which is preliminary data.</text>
</comment>
<proteinExistence type="inferred from homology"/>
<accession>A0A7X6K3M9</accession>
<evidence type="ECO:0000313" key="5">
    <source>
        <dbReference type="EMBL" id="NKX54487.1"/>
    </source>
</evidence>
<evidence type="ECO:0000259" key="4">
    <source>
        <dbReference type="PROSITE" id="PS01031"/>
    </source>
</evidence>
<gene>
    <name evidence="5" type="ORF">HGG74_08000</name>
</gene>
<keyword evidence="6" id="KW-1185">Reference proteome</keyword>
<comment type="similarity">
    <text evidence="1 2">Belongs to the small heat shock protein (HSP20) family.</text>
</comment>
<sequence>MAAVAGSILRRTGIDVPEPFRRFLEGDLESWLRIEEYREGGNLVVKAEVPGVDPEKDVDITLVGDQLRIAVRREEKSEHKDKEGYRSEFRYGSFSRTVTLPVPVDQNEVRASYDDGVLEVRVPVPEETATASRKIPVSRGSAASGPAAPGGPEEENRYVR</sequence>
<dbReference type="AlphaFoldDB" id="A0A7X6K3M9"/>
<protein>
    <submittedName>
        <fullName evidence="5">Hsp20/alpha crystallin family protein</fullName>
    </submittedName>
</protein>
<feature type="compositionally biased region" description="Low complexity" evidence="3">
    <location>
        <begin position="140"/>
        <end position="151"/>
    </location>
</feature>
<dbReference type="InterPro" id="IPR031107">
    <property type="entry name" value="Small_HSP"/>
</dbReference>
<dbReference type="InterPro" id="IPR008978">
    <property type="entry name" value="HSP20-like_chaperone"/>
</dbReference>
<reference evidence="5 6" key="1">
    <citation type="submission" date="2020-04" db="EMBL/GenBank/DDBJ databases">
        <title>Arthrobacter sp. nov.</title>
        <authorList>
            <person name="Liu S."/>
        </authorList>
    </citation>
    <scope>NUCLEOTIDE SEQUENCE [LARGE SCALE GENOMIC DNA]</scope>
    <source>
        <strain evidence="5 6">E918</strain>
    </source>
</reference>
<dbReference type="Gene3D" id="2.60.40.790">
    <property type="match status" value="1"/>
</dbReference>
<name>A0A7X6K3M9_9MICC</name>
<organism evidence="5 6">
    <name type="scientific">Arthrobacter mobilis</name>
    <dbReference type="NCBI Taxonomy" id="2724944"/>
    <lineage>
        <taxon>Bacteria</taxon>
        <taxon>Bacillati</taxon>
        <taxon>Actinomycetota</taxon>
        <taxon>Actinomycetes</taxon>
        <taxon>Micrococcales</taxon>
        <taxon>Micrococcaceae</taxon>
        <taxon>Arthrobacter</taxon>
    </lineage>
</organism>
<dbReference type="PROSITE" id="PS01031">
    <property type="entry name" value="SHSP"/>
    <property type="match status" value="1"/>
</dbReference>